<accession>A0ABR0EXA6</accession>
<dbReference type="PANTHER" id="PTHR33112">
    <property type="entry name" value="DOMAIN PROTEIN, PUTATIVE-RELATED"/>
    <property type="match status" value="1"/>
</dbReference>
<dbReference type="InterPro" id="IPR010730">
    <property type="entry name" value="HET"/>
</dbReference>
<dbReference type="PANTHER" id="PTHR33112:SF9">
    <property type="entry name" value="HETEROKARYON INCOMPATIBILITY DOMAIN-CONTAINING PROTEIN"/>
    <property type="match status" value="1"/>
</dbReference>
<protein>
    <recommendedName>
        <fullName evidence="1">Heterokaryon incompatibility domain-containing protein</fullName>
    </recommendedName>
</protein>
<gene>
    <name evidence="2" type="ORF">PRZ48_003673</name>
</gene>
<organism evidence="2 3">
    <name type="scientific">Zasmidium cellare</name>
    <name type="common">Wine cellar mold</name>
    <name type="synonym">Racodium cellare</name>
    <dbReference type="NCBI Taxonomy" id="395010"/>
    <lineage>
        <taxon>Eukaryota</taxon>
        <taxon>Fungi</taxon>
        <taxon>Dikarya</taxon>
        <taxon>Ascomycota</taxon>
        <taxon>Pezizomycotina</taxon>
        <taxon>Dothideomycetes</taxon>
        <taxon>Dothideomycetidae</taxon>
        <taxon>Mycosphaerellales</taxon>
        <taxon>Mycosphaerellaceae</taxon>
        <taxon>Zasmidium</taxon>
    </lineage>
</organism>
<dbReference type="Pfam" id="PF06985">
    <property type="entry name" value="HET"/>
    <property type="match status" value="1"/>
</dbReference>
<evidence type="ECO:0000313" key="2">
    <source>
        <dbReference type="EMBL" id="KAK4505708.1"/>
    </source>
</evidence>
<dbReference type="EMBL" id="JAXOVC010000002">
    <property type="protein sequence ID" value="KAK4505708.1"/>
    <property type="molecule type" value="Genomic_DNA"/>
</dbReference>
<proteinExistence type="predicted"/>
<sequence>MDLEAQTLCHLCANIDTSKIHSLQPEDEAYAVTHHSHFEDLKQSAANGCSLCQLFYQEIEQYRGTKSKYFNRGQLRIVFQAVDVDGKPKVRVEYRDAAIDRHSYHLVSTSDDLNRLLTPIPDLDLCAQWLYKCSGRDVHSRAVHANCPALIETKLPSRVLSVGTAPGDSIKLVETDGAEGIYACLSHCWGTAPVTARTLRSNFEQHLQGFDLEYLPRTFRDAVAVCRALDLPYLWIDSLCIVQDDSDDWDRECVQMCSIYQNAALTIAASSSENANGGFLRVRKQSTSSPVTIPSKTPDGTAYTISSWPRSAAGSWLSSLELPPAALLERAWVVQECLLSPRMLFFHEEELYFDCFAGRFREAYPDIAHRHHPQDSFERAQYNKIALNPSSPAESEQSLVDIWFSVVHEYSLTQLSFQGDILPALSGLAKALGQRSEEMEVPLGNYAAGLWTDKDNFYKCLLWYATGKKKQYRFSCEETLPSWSWTSSHRTVDHFLHDSDKHPLYGAAIEVYSIDVQPSGLNPNGSVQPGASIRMAGYLHNYSIRPSSRWRSARNARSKRRLSVWSVETNDQPSLELASFDPDAPVFASEDQGENVTCLSVCIDMNINWYGIMLKEIGIKTYRRVGICQVDRINHLSASPEEVKLRMDMWKGGTWQEFTLM</sequence>
<name>A0ABR0EXA6_ZASCE</name>
<evidence type="ECO:0000313" key="3">
    <source>
        <dbReference type="Proteomes" id="UP001305779"/>
    </source>
</evidence>
<comment type="caution">
    <text evidence="2">The sequence shown here is derived from an EMBL/GenBank/DDBJ whole genome shotgun (WGS) entry which is preliminary data.</text>
</comment>
<keyword evidence="3" id="KW-1185">Reference proteome</keyword>
<evidence type="ECO:0000259" key="1">
    <source>
        <dbReference type="Pfam" id="PF06985"/>
    </source>
</evidence>
<dbReference type="Proteomes" id="UP001305779">
    <property type="component" value="Unassembled WGS sequence"/>
</dbReference>
<reference evidence="2 3" key="1">
    <citation type="journal article" date="2023" name="G3 (Bethesda)">
        <title>A chromosome-level genome assembly of Zasmidium syzygii isolated from banana leaves.</title>
        <authorList>
            <person name="van Westerhoven A.C."/>
            <person name="Mehrabi R."/>
            <person name="Talebi R."/>
            <person name="Steentjes M.B.F."/>
            <person name="Corcolon B."/>
            <person name="Chong P.A."/>
            <person name="Kema G.H.J."/>
            <person name="Seidl M.F."/>
        </authorList>
    </citation>
    <scope>NUCLEOTIDE SEQUENCE [LARGE SCALE GENOMIC DNA]</scope>
    <source>
        <strain evidence="2 3">P124</strain>
    </source>
</reference>
<feature type="domain" description="Heterokaryon incompatibility" evidence="1">
    <location>
        <begin position="182"/>
        <end position="336"/>
    </location>
</feature>